<dbReference type="PANTHER" id="PTHR12395:SF9">
    <property type="entry name" value="DECAPPING AND EXORIBONUCLEASE PROTEIN"/>
    <property type="match status" value="1"/>
</dbReference>
<keyword evidence="2" id="KW-0540">Nuclease</keyword>
<dbReference type="OrthoDB" id="5853397at2759"/>
<dbReference type="GO" id="GO:0110155">
    <property type="term" value="P:NAD-cap decapping"/>
    <property type="evidence" value="ECO:0007669"/>
    <property type="project" value="TreeGrafter"/>
</dbReference>
<dbReference type="GO" id="GO:0000166">
    <property type="term" value="F:nucleotide binding"/>
    <property type="evidence" value="ECO:0007669"/>
    <property type="project" value="UniProtKB-KW"/>
</dbReference>
<protein>
    <recommendedName>
        <fullName evidence="2">Decapping nuclease</fullName>
        <ecNumber evidence="2">3.6.1.-</ecNumber>
    </recommendedName>
</protein>
<dbReference type="GO" id="GO:0005634">
    <property type="term" value="C:nucleus"/>
    <property type="evidence" value="ECO:0007669"/>
    <property type="project" value="UniProtKB-SubCell"/>
</dbReference>
<evidence type="ECO:0000259" key="3">
    <source>
        <dbReference type="Pfam" id="PF08652"/>
    </source>
</evidence>
<gene>
    <name evidence="4" type="ORF">CLODIP_2_CD07831</name>
</gene>
<dbReference type="GO" id="GO:0000956">
    <property type="term" value="P:nuclear-transcribed mRNA catabolic process"/>
    <property type="evidence" value="ECO:0007669"/>
    <property type="project" value="TreeGrafter"/>
</dbReference>
<evidence type="ECO:0000313" key="5">
    <source>
        <dbReference type="Proteomes" id="UP000494165"/>
    </source>
</evidence>
<dbReference type="GO" id="GO:0004518">
    <property type="term" value="F:nuclease activity"/>
    <property type="evidence" value="ECO:0007669"/>
    <property type="project" value="UniProtKB-KW"/>
</dbReference>
<keyword evidence="2" id="KW-0378">Hydrolase</keyword>
<name>A0A8S1BK86_9INSE</name>
<dbReference type="GO" id="GO:0005829">
    <property type="term" value="C:cytosol"/>
    <property type="evidence" value="ECO:0007669"/>
    <property type="project" value="TreeGrafter"/>
</dbReference>
<dbReference type="GO" id="GO:0034353">
    <property type="term" value="F:mRNA 5'-diphosphatase activity"/>
    <property type="evidence" value="ECO:0007669"/>
    <property type="project" value="TreeGrafter"/>
</dbReference>
<dbReference type="Pfam" id="PF08652">
    <property type="entry name" value="RAI1"/>
    <property type="match status" value="1"/>
</dbReference>
<comment type="function">
    <text evidence="2">Decapping enzyme for NAD-capped RNAs: specifically hydrolyzes the nicotinamide adenine dinucleotide (NAD) cap from a subset of RNAs by removing the entire NAD moiety from the 5'-end of an NAD-capped RNA.</text>
</comment>
<evidence type="ECO:0000256" key="1">
    <source>
        <dbReference type="ARBA" id="ARBA00006562"/>
    </source>
</evidence>
<dbReference type="InterPro" id="IPR013961">
    <property type="entry name" value="RAI1"/>
</dbReference>
<comment type="subcellular location">
    <subcellularLocation>
        <location evidence="2">Nucleus</location>
    </subcellularLocation>
</comment>
<keyword evidence="2" id="KW-0479">Metal-binding</keyword>
<keyword evidence="2" id="KW-0539">Nucleus</keyword>
<dbReference type="PANTHER" id="PTHR12395">
    <property type="entry name" value="DOM-3 RELATED"/>
    <property type="match status" value="1"/>
</dbReference>
<dbReference type="GO" id="GO:0046872">
    <property type="term" value="F:metal ion binding"/>
    <property type="evidence" value="ECO:0007669"/>
    <property type="project" value="UniProtKB-KW"/>
</dbReference>
<dbReference type="EMBL" id="CADEPI010000002">
    <property type="protein sequence ID" value="CAB3359631.1"/>
    <property type="molecule type" value="Genomic_DNA"/>
</dbReference>
<evidence type="ECO:0000256" key="2">
    <source>
        <dbReference type="RuleBase" id="RU367113"/>
    </source>
</evidence>
<comment type="similarity">
    <text evidence="1 2">Belongs to the DXO/Dom3Z family.</text>
</comment>
<keyword evidence="2" id="KW-0547">Nucleotide-binding</keyword>
<comment type="caution">
    <text evidence="4">The sequence shown here is derived from an EMBL/GenBank/DDBJ whole genome shotgun (WGS) entry which is preliminary data.</text>
</comment>
<feature type="domain" description="RAI1-like" evidence="3">
    <location>
        <begin position="15"/>
        <end position="353"/>
    </location>
</feature>
<comment type="cofactor">
    <cofactor evidence="2">
        <name>a divalent metal cation</name>
        <dbReference type="ChEBI" id="CHEBI:60240"/>
    </cofactor>
</comment>
<sequence>MDWFGFSEGFYCGHEVQLNYLHLPKDLKQPNVKLDVLHEEDDLHLPIDISENINEILSWIMASFPRPALFNKTYPDVQFVCSRLELDNIMSSAYLHDPRFRYHDQNGFIISAVRLRGKIYLSTFYTNEEKLSRQIKHITLDLPQSSIAGLMFHKSVFSDVQDKEPDVNTAFDRKRVELFAVEILKTGTHSVLMQNKFKAVRSEDDLKELQEFKMFDVKTGFKPHKLYNLFRKWLRCFSGNMSSMIMGIKDSQCLKIKEIEEYTEDALLQMCQELYVSQIPALERSGVTLHPRREVCVSQAKRFLNLVSTIITADTPEDTVYTFSFDPEYPGKFDCFKLVGPASNHYRFISKDYYNWLNTQKLLK</sequence>
<accession>A0A8S1BK86</accession>
<proteinExistence type="inferred from homology"/>
<evidence type="ECO:0000313" key="4">
    <source>
        <dbReference type="EMBL" id="CAB3359631.1"/>
    </source>
</evidence>
<organism evidence="4 5">
    <name type="scientific">Cloeon dipterum</name>
    <dbReference type="NCBI Taxonomy" id="197152"/>
    <lineage>
        <taxon>Eukaryota</taxon>
        <taxon>Metazoa</taxon>
        <taxon>Ecdysozoa</taxon>
        <taxon>Arthropoda</taxon>
        <taxon>Hexapoda</taxon>
        <taxon>Insecta</taxon>
        <taxon>Pterygota</taxon>
        <taxon>Palaeoptera</taxon>
        <taxon>Ephemeroptera</taxon>
        <taxon>Pisciforma</taxon>
        <taxon>Baetidae</taxon>
        <taxon>Cloeon</taxon>
    </lineage>
</organism>
<dbReference type="GO" id="GO:0003723">
    <property type="term" value="F:RNA binding"/>
    <property type="evidence" value="ECO:0007669"/>
    <property type="project" value="UniProtKB-KW"/>
</dbReference>
<dbReference type="EC" id="3.6.1.-" evidence="2"/>
<reference evidence="4 5" key="1">
    <citation type="submission" date="2020-04" db="EMBL/GenBank/DDBJ databases">
        <authorList>
            <person name="Alioto T."/>
            <person name="Alioto T."/>
            <person name="Gomez Garrido J."/>
        </authorList>
    </citation>
    <scope>NUCLEOTIDE SEQUENCE [LARGE SCALE GENOMIC DNA]</scope>
</reference>
<keyword evidence="5" id="KW-1185">Reference proteome</keyword>
<dbReference type="AlphaFoldDB" id="A0A8S1BK86"/>
<dbReference type="Proteomes" id="UP000494165">
    <property type="component" value="Unassembled WGS sequence"/>
</dbReference>
<keyword evidence="2" id="KW-0694">RNA-binding</keyword>
<dbReference type="InterPro" id="IPR039039">
    <property type="entry name" value="RAI1-like_fam"/>
</dbReference>